<sequence>MALNVPPDHPPLPPESYPRTLDIAVSDLTDRQMRVSEGSKDGTLLYTVDLNKSEPHMVFHRAANPPQPVGNTPAATPSSTASFRRTSDDIDISIDGKGFVLAAEKALRNATGFDSSLLGRKLIWKRAAMWKVLSLKCVDETGVVYATYRTGNALKDRGELSLLEPCGAVGGGNDELLDEIVVTAVVNIYLRMRTAGANSTGRWWRFWDFSFVST</sequence>
<reference evidence="2 3" key="1">
    <citation type="submission" date="2024-07" db="EMBL/GenBank/DDBJ databases">
        <title>Section-level genome sequencing and comparative genomics of Aspergillus sections Usti and Cavernicolus.</title>
        <authorList>
            <consortium name="Lawrence Berkeley National Laboratory"/>
            <person name="Nybo J.L."/>
            <person name="Vesth T.C."/>
            <person name="Theobald S."/>
            <person name="Frisvad J.C."/>
            <person name="Larsen T.O."/>
            <person name="Kjaerboelling I."/>
            <person name="Rothschild-Mancinelli K."/>
            <person name="Lyhne E.K."/>
            <person name="Kogle M.E."/>
            <person name="Barry K."/>
            <person name="Clum A."/>
            <person name="Na H."/>
            <person name="Ledsgaard L."/>
            <person name="Lin J."/>
            <person name="Lipzen A."/>
            <person name="Kuo A."/>
            <person name="Riley R."/>
            <person name="Mondo S."/>
            <person name="Labutti K."/>
            <person name="Haridas S."/>
            <person name="Pangalinan J."/>
            <person name="Salamov A.A."/>
            <person name="Simmons B.A."/>
            <person name="Magnuson J.K."/>
            <person name="Chen J."/>
            <person name="Drula E."/>
            <person name="Henrissat B."/>
            <person name="Wiebenga A."/>
            <person name="Lubbers R.J."/>
            <person name="Gomes A.C."/>
            <person name="Makela M.R."/>
            <person name="Stajich J."/>
            <person name="Grigoriev I.V."/>
            <person name="Mortensen U.H."/>
            <person name="De Vries R.P."/>
            <person name="Baker S.E."/>
            <person name="Andersen M.R."/>
        </authorList>
    </citation>
    <scope>NUCLEOTIDE SEQUENCE [LARGE SCALE GENOMIC DNA]</scope>
    <source>
        <strain evidence="2 3">CBS 123904</strain>
    </source>
</reference>
<gene>
    <name evidence="2" type="ORF">BJY01DRAFT_250455</name>
</gene>
<comment type="caution">
    <text evidence="2">The sequence shown here is derived from an EMBL/GenBank/DDBJ whole genome shotgun (WGS) entry which is preliminary data.</text>
</comment>
<dbReference type="Proteomes" id="UP001610446">
    <property type="component" value="Unassembled WGS sequence"/>
</dbReference>
<organism evidence="2 3">
    <name type="scientific">Aspergillus pseudoustus</name>
    <dbReference type="NCBI Taxonomy" id="1810923"/>
    <lineage>
        <taxon>Eukaryota</taxon>
        <taxon>Fungi</taxon>
        <taxon>Dikarya</taxon>
        <taxon>Ascomycota</taxon>
        <taxon>Pezizomycotina</taxon>
        <taxon>Eurotiomycetes</taxon>
        <taxon>Eurotiomycetidae</taxon>
        <taxon>Eurotiales</taxon>
        <taxon>Aspergillaceae</taxon>
        <taxon>Aspergillus</taxon>
        <taxon>Aspergillus subgen. Nidulantes</taxon>
    </lineage>
</organism>
<feature type="region of interest" description="Disordered" evidence="1">
    <location>
        <begin position="63"/>
        <end position="82"/>
    </location>
</feature>
<name>A0ABR4JI21_9EURO</name>
<protein>
    <submittedName>
        <fullName evidence="2">Uncharacterized protein</fullName>
    </submittedName>
</protein>
<evidence type="ECO:0000313" key="3">
    <source>
        <dbReference type="Proteomes" id="UP001610446"/>
    </source>
</evidence>
<accession>A0ABR4JI21</accession>
<evidence type="ECO:0000313" key="2">
    <source>
        <dbReference type="EMBL" id="KAL2839501.1"/>
    </source>
</evidence>
<evidence type="ECO:0000256" key="1">
    <source>
        <dbReference type="SAM" id="MobiDB-lite"/>
    </source>
</evidence>
<proteinExistence type="predicted"/>
<feature type="compositionally biased region" description="Polar residues" evidence="1">
    <location>
        <begin position="69"/>
        <end position="82"/>
    </location>
</feature>
<dbReference type="EMBL" id="JBFXLU010000132">
    <property type="protein sequence ID" value="KAL2839501.1"/>
    <property type="molecule type" value="Genomic_DNA"/>
</dbReference>
<keyword evidence="3" id="KW-1185">Reference proteome</keyword>